<comment type="caution">
    <text evidence="6">The sequence shown here is derived from an EMBL/GenBank/DDBJ whole genome shotgun (WGS) entry which is preliminary data.</text>
</comment>
<dbReference type="Gene3D" id="3.40.190.290">
    <property type="match status" value="1"/>
</dbReference>
<dbReference type="Pfam" id="PF03466">
    <property type="entry name" value="LysR_substrate"/>
    <property type="match status" value="1"/>
</dbReference>
<dbReference type="AlphaFoldDB" id="A0A9D2HD81"/>
<reference evidence="6" key="2">
    <citation type="submission" date="2021-04" db="EMBL/GenBank/DDBJ databases">
        <authorList>
            <person name="Gilroy R."/>
        </authorList>
    </citation>
    <scope>NUCLEOTIDE SEQUENCE</scope>
    <source>
        <strain evidence="6">CHK186-16707</strain>
    </source>
</reference>
<dbReference type="CDD" id="cd05466">
    <property type="entry name" value="PBP2_LTTR_substrate"/>
    <property type="match status" value="1"/>
</dbReference>
<dbReference type="Proteomes" id="UP000824225">
    <property type="component" value="Unassembled WGS sequence"/>
</dbReference>
<dbReference type="PANTHER" id="PTHR30126:SF91">
    <property type="entry name" value="LYSR FAMILY TRANSCRIPTIONAL REGULATOR"/>
    <property type="match status" value="1"/>
</dbReference>
<dbReference type="InterPro" id="IPR036388">
    <property type="entry name" value="WH-like_DNA-bd_sf"/>
</dbReference>
<proteinExistence type="inferred from homology"/>
<evidence type="ECO:0000256" key="2">
    <source>
        <dbReference type="ARBA" id="ARBA00023015"/>
    </source>
</evidence>
<keyword evidence="3" id="KW-0238">DNA-binding</keyword>
<evidence type="ECO:0000256" key="3">
    <source>
        <dbReference type="ARBA" id="ARBA00023125"/>
    </source>
</evidence>
<evidence type="ECO:0000259" key="5">
    <source>
        <dbReference type="PROSITE" id="PS50931"/>
    </source>
</evidence>
<reference evidence="6" key="1">
    <citation type="journal article" date="2021" name="PeerJ">
        <title>Extensive microbial diversity within the chicken gut microbiome revealed by metagenomics and culture.</title>
        <authorList>
            <person name="Gilroy R."/>
            <person name="Ravi A."/>
            <person name="Getino M."/>
            <person name="Pursley I."/>
            <person name="Horton D.L."/>
            <person name="Alikhan N.F."/>
            <person name="Baker D."/>
            <person name="Gharbi K."/>
            <person name="Hall N."/>
            <person name="Watson M."/>
            <person name="Adriaenssens E.M."/>
            <person name="Foster-Nyarko E."/>
            <person name="Jarju S."/>
            <person name="Secka A."/>
            <person name="Antonio M."/>
            <person name="Oren A."/>
            <person name="Chaudhuri R.R."/>
            <person name="La Ragione R."/>
            <person name="Hildebrand F."/>
            <person name="Pallen M.J."/>
        </authorList>
    </citation>
    <scope>NUCLEOTIDE SEQUENCE</scope>
    <source>
        <strain evidence="6">CHK186-16707</strain>
    </source>
</reference>
<dbReference type="InterPro" id="IPR000847">
    <property type="entry name" value="LysR_HTH_N"/>
</dbReference>
<gene>
    <name evidence="6" type="ORF">H9962_00395</name>
</gene>
<dbReference type="PROSITE" id="PS50931">
    <property type="entry name" value="HTH_LYSR"/>
    <property type="match status" value="1"/>
</dbReference>
<dbReference type="PANTHER" id="PTHR30126">
    <property type="entry name" value="HTH-TYPE TRANSCRIPTIONAL REGULATOR"/>
    <property type="match status" value="1"/>
</dbReference>
<dbReference type="Gene3D" id="1.10.10.10">
    <property type="entry name" value="Winged helix-like DNA-binding domain superfamily/Winged helix DNA-binding domain"/>
    <property type="match status" value="1"/>
</dbReference>
<name>A0A9D2HD81_9BACT</name>
<sequence>MAWTLEQLRSFVAAAEHGSFSAAARAGGRVQSVVSAHIALLEADLGVDLFRRGHMPTLTEAGALLLVEAREVLSRCRRLDERAHALCRSGVSALRIGVEEGLPFGPIMEVLGKFSEQFPHVEADVLTMPSAEANWWMTEDTLALGVFFDAPALRADGRELCCLGAVERVLATAESHPLARAGRVTHDELARYRQIVIRSGMDRHEGDAVLSPLRWYTNNYYTAADMAARGLGWTLLPVSVAPPEYVLPGLTLLRRTECRFSALNIMLVWKPHVADEKLRVWLQAELTRVLRPAL</sequence>
<keyword evidence="4" id="KW-0804">Transcription</keyword>
<evidence type="ECO:0000256" key="4">
    <source>
        <dbReference type="ARBA" id="ARBA00023163"/>
    </source>
</evidence>
<comment type="similarity">
    <text evidence="1">Belongs to the LysR transcriptional regulatory family.</text>
</comment>
<organism evidence="6 7">
    <name type="scientific">Candidatus Mailhella merdigallinarum</name>
    <dbReference type="NCBI Taxonomy" id="2838658"/>
    <lineage>
        <taxon>Bacteria</taxon>
        <taxon>Pseudomonadati</taxon>
        <taxon>Thermodesulfobacteriota</taxon>
        <taxon>Desulfovibrionia</taxon>
        <taxon>Desulfovibrionales</taxon>
        <taxon>Desulfovibrionaceae</taxon>
        <taxon>Mailhella</taxon>
    </lineage>
</organism>
<evidence type="ECO:0000256" key="1">
    <source>
        <dbReference type="ARBA" id="ARBA00009437"/>
    </source>
</evidence>
<dbReference type="GO" id="GO:0000976">
    <property type="term" value="F:transcription cis-regulatory region binding"/>
    <property type="evidence" value="ECO:0007669"/>
    <property type="project" value="TreeGrafter"/>
</dbReference>
<dbReference type="SUPFAM" id="SSF53850">
    <property type="entry name" value="Periplasmic binding protein-like II"/>
    <property type="match status" value="1"/>
</dbReference>
<dbReference type="Pfam" id="PF00126">
    <property type="entry name" value="HTH_1"/>
    <property type="match status" value="1"/>
</dbReference>
<protein>
    <submittedName>
        <fullName evidence="6">LysR family transcriptional regulator</fullName>
    </submittedName>
</protein>
<dbReference type="InterPro" id="IPR005119">
    <property type="entry name" value="LysR_subst-bd"/>
</dbReference>
<evidence type="ECO:0000313" key="7">
    <source>
        <dbReference type="Proteomes" id="UP000824225"/>
    </source>
</evidence>
<dbReference type="EMBL" id="DXAN01000001">
    <property type="protein sequence ID" value="HJA07640.1"/>
    <property type="molecule type" value="Genomic_DNA"/>
</dbReference>
<feature type="domain" description="HTH lysR-type" evidence="5">
    <location>
        <begin position="3"/>
        <end position="59"/>
    </location>
</feature>
<keyword evidence="2" id="KW-0805">Transcription regulation</keyword>
<accession>A0A9D2HD81</accession>
<dbReference type="GO" id="GO:0003700">
    <property type="term" value="F:DNA-binding transcription factor activity"/>
    <property type="evidence" value="ECO:0007669"/>
    <property type="project" value="InterPro"/>
</dbReference>
<dbReference type="SUPFAM" id="SSF46785">
    <property type="entry name" value="Winged helix' DNA-binding domain"/>
    <property type="match status" value="1"/>
</dbReference>
<dbReference type="InterPro" id="IPR036390">
    <property type="entry name" value="WH_DNA-bd_sf"/>
</dbReference>
<evidence type="ECO:0000313" key="6">
    <source>
        <dbReference type="EMBL" id="HJA07640.1"/>
    </source>
</evidence>